<name>E8ZI94_MYCHL</name>
<keyword evidence="2" id="KW-1185">Reference proteome</keyword>
<gene>
    <name evidence="1" type="ordered locus">HF1_08570</name>
</gene>
<reference evidence="1 2" key="1">
    <citation type="journal article" date="2011" name="J. Bacteriol.">
        <title>Complete genome sequence of Mycoplasma haemofelis, a hemotropic mycoplasma.</title>
        <authorList>
            <person name="Barker E.N."/>
            <person name="Helps C.R."/>
            <person name="Peters I.R."/>
            <person name="Darby A.C."/>
            <person name="Radford A.D."/>
            <person name="Tasker S."/>
        </authorList>
    </citation>
    <scope>NUCLEOTIDE SEQUENCE [LARGE SCALE GENOMIC DNA]</scope>
    <source>
        <strain evidence="1 2">Langford 1</strain>
    </source>
</reference>
<organism evidence="1 2">
    <name type="scientific">Mycoplasma haemofelis (strain Langford 1)</name>
    <name type="common">Haemobartonella felis</name>
    <dbReference type="NCBI Taxonomy" id="941640"/>
    <lineage>
        <taxon>Bacteria</taxon>
        <taxon>Bacillati</taxon>
        <taxon>Mycoplasmatota</taxon>
        <taxon>Mollicutes</taxon>
        <taxon>Mycoplasmataceae</taxon>
        <taxon>Mycoplasma</taxon>
    </lineage>
</organism>
<sequence length="210" mass="24100">MNSSFLTKAGIATLSAGGTGVVGWQIANHLGNPEAKTEAYLSKQKRELASSNEDWTKIKSFYSSASQDELIPNISHTNAKAEDIRDWCEKELNRPLKDQEQKNLILVETWCSKPRTLTEQLSSLGRTALDTETANGSNPHKEKWESYKSSYSQSDNNFKIQKKDSNNWANFENNQVTVEILKEWCKDKKDKQYKHPEDILFQTYQKWCSQ</sequence>
<proteinExistence type="predicted"/>
<dbReference type="EMBL" id="FR773153">
    <property type="protein sequence ID" value="CBY92865.1"/>
    <property type="molecule type" value="Genomic_DNA"/>
</dbReference>
<dbReference type="AlphaFoldDB" id="E8ZI94"/>
<accession>E8ZI94</accession>
<dbReference type="OrthoDB" id="9823170at2"/>
<evidence type="ECO:0000313" key="2">
    <source>
        <dbReference type="Proteomes" id="UP000008637"/>
    </source>
</evidence>
<evidence type="ECO:0000313" key="1">
    <source>
        <dbReference type="EMBL" id="CBY92865.1"/>
    </source>
</evidence>
<dbReference type="KEGG" id="mha:HF1_08570"/>
<protein>
    <submittedName>
        <fullName evidence="1">Uncharacterized protein</fullName>
    </submittedName>
</protein>
<dbReference type="Proteomes" id="UP000008637">
    <property type="component" value="Chromosome"/>
</dbReference>
<dbReference type="HOGENOM" id="CLU_098620_2_0_14"/>